<protein>
    <submittedName>
        <fullName evidence="3">PilZ domain-containing protein</fullName>
    </submittedName>
</protein>
<evidence type="ECO:0000313" key="3">
    <source>
        <dbReference type="EMBL" id="QNP44939.1"/>
    </source>
</evidence>
<name>A0ABX6T6A2_9SPHN</name>
<keyword evidence="4" id="KW-1185">Reference proteome</keyword>
<evidence type="ECO:0000259" key="2">
    <source>
        <dbReference type="Pfam" id="PF07238"/>
    </source>
</evidence>
<gene>
    <name evidence="3" type="ORF">H9L14_09400</name>
</gene>
<feature type="domain" description="PilZ" evidence="2">
    <location>
        <begin position="4"/>
        <end position="60"/>
    </location>
</feature>
<reference evidence="3 4" key="1">
    <citation type="submission" date="2020-08" db="EMBL/GenBank/DDBJ databases">
        <title>Genome sequence of Sphingomonas sediminicola KACC 15039T.</title>
        <authorList>
            <person name="Hyun D.-W."/>
            <person name="Bae J.-W."/>
        </authorList>
    </citation>
    <scope>NUCLEOTIDE SEQUENCE [LARGE SCALE GENOMIC DNA]</scope>
    <source>
        <strain evidence="3 4">KACC 15039</strain>
    </source>
</reference>
<feature type="compositionally biased region" description="Basic and acidic residues" evidence="1">
    <location>
        <begin position="112"/>
        <end position="130"/>
    </location>
</feature>
<sequence>MLVNSDGVESPATILDISSGGFRLEISETPRIGEHVTLRVERGEQFPAQIRWALGNEAGVSSLRQSIGTNGPNRVGFLAMADQDTENGDRRQNPERRDGEERRSGIKRRQGGRTDDRREGERREGERRAD</sequence>
<feature type="region of interest" description="Disordered" evidence="1">
    <location>
        <begin position="64"/>
        <end position="130"/>
    </location>
</feature>
<organism evidence="3 4">
    <name type="scientific">Sphingomonas sediminicola</name>
    <dbReference type="NCBI Taxonomy" id="386874"/>
    <lineage>
        <taxon>Bacteria</taxon>
        <taxon>Pseudomonadati</taxon>
        <taxon>Pseudomonadota</taxon>
        <taxon>Alphaproteobacteria</taxon>
        <taxon>Sphingomonadales</taxon>
        <taxon>Sphingomonadaceae</taxon>
        <taxon>Sphingomonas</taxon>
    </lineage>
</organism>
<accession>A0ABX6T6A2</accession>
<proteinExistence type="predicted"/>
<dbReference type="Pfam" id="PF07238">
    <property type="entry name" value="PilZ"/>
    <property type="match status" value="1"/>
</dbReference>
<dbReference type="Proteomes" id="UP000516105">
    <property type="component" value="Chromosome"/>
</dbReference>
<evidence type="ECO:0000313" key="4">
    <source>
        <dbReference type="Proteomes" id="UP000516105"/>
    </source>
</evidence>
<dbReference type="InterPro" id="IPR009875">
    <property type="entry name" value="PilZ_domain"/>
</dbReference>
<feature type="compositionally biased region" description="Basic and acidic residues" evidence="1">
    <location>
        <begin position="87"/>
        <end position="104"/>
    </location>
</feature>
<dbReference type="EMBL" id="CP060782">
    <property type="protein sequence ID" value="QNP44939.1"/>
    <property type="molecule type" value="Genomic_DNA"/>
</dbReference>
<dbReference type="SUPFAM" id="SSF141371">
    <property type="entry name" value="PilZ domain-like"/>
    <property type="match status" value="1"/>
</dbReference>
<evidence type="ECO:0000256" key="1">
    <source>
        <dbReference type="SAM" id="MobiDB-lite"/>
    </source>
</evidence>